<proteinExistence type="predicted"/>
<sequence length="1160" mass="125132">MNKSLKPLHTNLCLGSALIAIATISGPASAQGQEEVAPATQAGTKHFGEDRYEIRFRADTLIVSPVISVGLVDSAATVVRGEYARFQTYTNYPSFIERAEVRIHSAGASPDSEPLFKLDVEEDGTATWQADEASPRELYFVLRVYDGKGKFDETAAHELTLLDEPVPELIGAETAQPRIEFGQIDEAARRTIDLKGIMATVTGRADAEIERVFVGGQTVPLAEDGRFAAQQIVSRDDGELLVVIKSDGQVTKEAKQSFAIESDDWFVVGQGDVLLGKSFGSGPSRDVSGDTLPDGSYAIGRGAFYAKGVVGDDWRITSSLDTGEELLKDIFSNLDRKDPGQLLRRLNSEQFYPTYGDDSTLVEDAPTQGSFYLRVNKDANQFVVGNFTTAINAAELAQLDRGLFGALVDINSQATTEFGERRFQLTGFASDPGTVPAREEFRGTGGSLYFLKRQDVSIGSERIRIEVRDRETGIVIETRDLYPQQDYDFDPFQGRVTLLKPLASTVANSGVVREGSSTGNVPVLVVRYEYTPTVGSLDGYTLGGRASGWLNEAVRFGVSAQRDTVEEAAQTLLGADVLLRATAGTYFKAEIAQSEGPGFGQSNSVDGGLSFTDIVTPGVAGVTAKAWRTEAAINVNELTGNAGEGAVLGGYFEHQDQGFSSASRLTPADTERWGVTAKIRLVNGRIAAGYESLSSSDTGSSETGTIDLENAFASGTGTITSKLGLRHEDRTPGLLFNSVQDGSRTDLAFEIGYAPGGENWSTYGFGQITLDRDVARQRNNRAGVGLKAQITQRISISGEVSEGNGGAGADIQLNRQMSEGSEAYIGYSLFADRTDTGLDSQNIFTRSNRATLVLGARQRFSDALSVYGENRVGIGGVAPSLTRSFGLTFEPIEHLAITGSFEAGRIDDATTGVFRRTAATFGVGYAREDFRLGSSVEMRRETSAAGLDQTVWLLRNDFNYAVDPDWRFVGRVNLARADKSSDSVLAAEFTEAVAGFAYRPVDNEKLNALLRFSYFEDLGPVGQITGGGQTQSPKQVSHIGVIDFNYDASQKLTLGGKYGYRTGKVSLGRESNQFVSSTAHLAVIRADYNVVTKWDVLLEGRVLWVTAADDLRTGALAAAYRHIDNNVKIGVGYSLSDFSDDLSDQSYSSHGPFLNLLGKF</sequence>
<comment type="caution">
    <text evidence="2">The sequence shown here is derived from an EMBL/GenBank/DDBJ whole genome shotgun (WGS) entry which is preliminary data.</text>
</comment>
<dbReference type="OrthoDB" id="9773411at2"/>
<accession>A0A562ULQ8</accession>
<organism evidence="2 3">
    <name type="scientific">Altererythrobacter ishigakiensis</name>
    <dbReference type="NCBI Taxonomy" id="476157"/>
    <lineage>
        <taxon>Bacteria</taxon>
        <taxon>Pseudomonadati</taxon>
        <taxon>Pseudomonadota</taxon>
        <taxon>Alphaproteobacteria</taxon>
        <taxon>Sphingomonadales</taxon>
        <taxon>Erythrobacteraceae</taxon>
        <taxon>Altererythrobacter</taxon>
    </lineage>
</organism>
<keyword evidence="1" id="KW-0732">Signal</keyword>
<feature type="signal peptide" evidence="1">
    <location>
        <begin position="1"/>
        <end position="30"/>
    </location>
</feature>
<evidence type="ECO:0000313" key="3">
    <source>
        <dbReference type="Proteomes" id="UP000320547"/>
    </source>
</evidence>
<evidence type="ECO:0000313" key="2">
    <source>
        <dbReference type="EMBL" id="TWJ06548.1"/>
    </source>
</evidence>
<evidence type="ECO:0000256" key="1">
    <source>
        <dbReference type="SAM" id="SignalP"/>
    </source>
</evidence>
<keyword evidence="3" id="KW-1185">Reference proteome</keyword>
<protein>
    <submittedName>
        <fullName evidence="2">Uncharacterized protein</fullName>
    </submittedName>
</protein>
<dbReference type="AlphaFoldDB" id="A0A562ULQ8"/>
<dbReference type="Proteomes" id="UP000320547">
    <property type="component" value="Unassembled WGS sequence"/>
</dbReference>
<name>A0A562ULQ8_9SPHN</name>
<gene>
    <name evidence="2" type="ORF">JN10_2082</name>
</gene>
<reference evidence="2 3" key="1">
    <citation type="submission" date="2019-07" db="EMBL/GenBank/DDBJ databases">
        <title>Genomic Encyclopedia of Archaeal and Bacterial Type Strains, Phase II (KMG-II): from individual species to whole genera.</title>
        <authorList>
            <person name="Goeker M."/>
        </authorList>
    </citation>
    <scope>NUCLEOTIDE SEQUENCE [LARGE SCALE GENOMIC DNA]</scope>
    <source>
        <strain evidence="2 3">ATCC BAA-2084</strain>
    </source>
</reference>
<dbReference type="RefSeq" id="WP_067597546.1">
    <property type="nucleotide sequence ID" value="NZ_CP015963.1"/>
</dbReference>
<dbReference type="EMBL" id="VLLK01000002">
    <property type="protein sequence ID" value="TWJ06548.1"/>
    <property type="molecule type" value="Genomic_DNA"/>
</dbReference>
<dbReference type="STRING" id="476157.GCA_001663155_00758"/>
<feature type="chain" id="PRO_5022051841" evidence="1">
    <location>
        <begin position="31"/>
        <end position="1160"/>
    </location>
</feature>